<name>A0ABQ0JW72_9BACT</name>
<feature type="region of interest" description="Disordered" evidence="1">
    <location>
        <begin position="294"/>
        <end position="344"/>
    </location>
</feature>
<protein>
    <submittedName>
        <fullName evidence="2">Uncharacterized protein</fullName>
    </submittedName>
</protein>
<feature type="compositionally biased region" description="Acidic residues" evidence="1">
    <location>
        <begin position="319"/>
        <end position="337"/>
    </location>
</feature>
<reference evidence="3" key="1">
    <citation type="journal article" date="2015" name="Genome Announc.">
        <title>Draft Genome Sequence of an Anaerobic Ammonium-Oxidizing Bacterium, "Candidatus Brocadia sinica".</title>
        <authorList>
            <person name="Oshiki M."/>
            <person name="Shinyako-Hata K."/>
            <person name="Satoh H."/>
            <person name="Okabe S."/>
        </authorList>
    </citation>
    <scope>NUCLEOTIDE SEQUENCE [LARGE SCALE GENOMIC DNA]</scope>
    <source>
        <strain evidence="3">JPN1</strain>
    </source>
</reference>
<feature type="region of interest" description="Disordered" evidence="1">
    <location>
        <begin position="136"/>
        <end position="158"/>
    </location>
</feature>
<dbReference type="RefSeq" id="WP_052563046.1">
    <property type="nucleotide sequence ID" value="NZ_BAFN01000001.1"/>
</dbReference>
<keyword evidence="3" id="KW-1185">Reference proteome</keyword>
<dbReference type="EMBL" id="BAFN01000001">
    <property type="protein sequence ID" value="GAN32978.1"/>
    <property type="molecule type" value="Genomic_DNA"/>
</dbReference>
<proteinExistence type="predicted"/>
<comment type="caution">
    <text evidence="2">The sequence shown here is derived from an EMBL/GenBank/DDBJ whole genome shotgun (WGS) entry which is preliminary data.</text>
</comment>
<gene>
    <name evidence="2" type="ORF">BROSI_A1494</name>
</gene>
<evidence type="ECO:0000256" key="1">
    <source>
        <dbReference type="SAM" id="MobiDB-lite"/>
    </source>
</evidence>
<dbReference type="Proteomes" id="UP000032309">
    <property type="component" value="Unassembled WGS sequence"/>
</dbReference>
<evidence type="ECO:0000313" key="2">
    <source>
        <dbReference type="EMBL" id="GAN32978.1"/>
    </source>
</evidence>
<accession>A0ABQ0JW72</accession>
<organism evidence="2 3">
    <name type="scientific">Candidatus Brocadia sinica JPN1</name>
    <dbReference type="NCBI Taxonomy" id="1197129"/>
    <lineage>
        <taxon>Bacteria</taxon>
        <taxon>Pseudomonadati</taxon>
        <taxon>Planctomycetota</taxon>
        <taxon>Candidatus Brocadiia</taxon>
        <taxon>Candidatus Brocadiales</taxon>
        <taxon>Candidatus Brocadiaceae</taxon>
        <taxon>Candidatus Brocadia</taxon>
    </lineage>
</organism>
<sequence>MEKYFLLLRWFSFVTILSLLIATKGYSKDLFETSLTSESSGSYSAEVEANISISDTGKVELSIEGLRSADDQLINQDSILVIETEINDSPKTYAEPFAITDGKAELEFTLDTLSKGDKLEIVNVIINTVTSPTPTPIITASPTPTSSPTATPATTPTPSLARTGSILAILVPGGIISESTIATPTPVITPSPAPTATPMTTPAIIQAVIEIKPETINLKSNGKFKAFIKLPLPYNVSDIDEDTVECEGAEAINGKVDKNRFIATFNTQDLDLDSQVNFYRNQKKDEKERQELTVTGELKNGTSFEGSDTVKIKGKEKNDDDDDDDDDGDDDDDDDDDHEKKRHH</sequence>
<feature type="compositionally biased region" description="Basic and acidic residues" evidence="1">
    <location>
        <begin position="308"/>
        <end position="318"/>
    </location>
</feature>
<evidence type="ECO:0000313" key="3">
    <source>
        <dbReference type="Proteomes" id="UP000032309"/>
    </source>
</evidence>